<reference evidence="2" key="1">
    <citation type="journal article" date="2019" name="Sci. Rep.">
        <title>Draft genome of Tanacetum cinerariifolium, the natural source of mosquito coil.</title>
        <authorList>
            <person name="Yamashiro T."/>
            <person name="Shiraishi A."/>
            <person name="Satake H."/>
            <person name="Nakayama K."/>
        </authorList>
    </citation>
    <scope>NUCLEOTIDE SEQUENCE</scope>
</reference>
<dbReference type="AlphaFoldDB" id="A0A699XNW2"/>
<organism evidence="2">
    <name type="scientific">Tanacetum cinerariifolium</name>
    <name type="common">Dalmatian daisy</name>
    <name type="synonym">Chrysanthemum cinerariifolium</name>
    <dbReference type="NCBI Taxonomy" id="118510"/>
    <lineage>
        <taxon>Eukaryota</taxon>
        <taxon>Viridiplantae</taxon>
        <taxon>Streptophyta</taxon>
        <taxon>Embryophyta</taxon>
        <taxon>Tracheophyta</taxon>
        <taxon>Spermatophyta</taxon>
        <taxon>Magnoliopsida</taxon>
        <taxon>eudicotyledons</taxon>
        <taxon>Gunneridae</taxon>
        <taxon>Pentapetalae</taxon>
        <taxon>asterids</taxon>
        <taxon>campanulids</taxon>
        <taxon>Asterales</taxon>
        <taxon>Asteraceae</taxon>
        <taxon>Asteroideae</taxon>
        <taxon>Anthemideae</taxon>
        <taxon>Anthemidinae</taxon>
        <taxon>Tanacetum</taxon>
    </lineage>
</organism>
<dbReference type="EMBL" id="BKCJ011849220">
    <property type="protein sequence ID" value="GFD58144.1"/>
    <property type="molecule type" value="Genomic_DNA"/>
</dbReference>
<accession>A0A699XNW2</accession>
<sequence>TLTQKVFINMKRVGKGFSGVETPLFEGMLVGQEIEEEGDEDEHVEDVTAGDDAQGDDTATHEEVPTVTQEPSIPSSTPTIPPSQP</sequence>
<feature type="non-terminal residue" evidence="2">
    <location>
        <position position="1"/>
    </location>
</feature>
<evidence type="ECO:0000256" key="1">
    <source>
        <dbReference type="SAM" id="MobiDB-lite"/>
    </source>
</evidence>
<gene>
    <name evidence="2" type="ORF">Tci_930113</name>
</gene>
<comment type="caution">
    <text evidence="2">The sequence shown here is derived from an EMBL/GenBank/DDBJ whole genome shotgun (WGS) entry which is preliminary data.</text>
</comment>
<feature type="compositionally biased region" description="Acidic residues" evidence="1">
    <location>
        <begin position="33"/>
        <end position="44"/>
    </location>
</feature>
<name>A0A699XNW2_TANCI</name>
<proteinExistence type="predicted"/>
<evidence type="ECO:0000313" key="2">
    <source>
        <dbReference type="EMBL" id="GFD58144.1"/>
    </source>
</evidence>
<feature type="region of interest" description="Disordered" evidence="1">
    <location>
        <begin position="33"/>
        <end position="85"/>
    </location>
</feature>
<feature type="non-terminal residue" evidence="2">
    <location>
        <position position="85"/>
    </location>
</feature>
<protein>
    <submittedName>
        <fullName evidence="2">Uncharacterized protein</fullName>
    </submittedName>
</protein>